<comment type="caution">
    <text evidence="1">The sequence shown here is derived from an EMBL/GenBank/DDBJ whole genome shotgun (WGS) entry which is preliminary data.</text>
</comment>
<protein>
    <submittedName>
        <fullName evidence="1">Uncharacterized protein</fullName>
    </submittedName>
</protein>
<dbReference type="EMBL" id="JAEHOD010000005">
    <property type="protein sequence ID" value="KAG2452442.1"/>
    <property type="molecule type" value="Genomic_DNA"/>
</dbReference>
<dbReference type="AlphaFoldDB" id="A0A835WR93"/>
<name>A0A835WR93_9CHLO</name>
<evidence type="ECO:0000313" key="1">
    <source>
        <dbReference type="EMBL" id="KAG2452442.1"/>
    </source>
</evidence>
<sequence length="255" mass="26231">MEPCGTHVPKQPCPAPAALLLEFGCGPFDDNAADLFTRHGSASSSDCGEDACISPALSTASSFWEEEGGAWPLADEQQPCVSSDCAEAVACTATQDAAAETSPKPVDQSSSSCCDGRDAVDVLMAQLAPLSLRTSANAAAAESAPPGEGFWGFPCGDGDSNDCSRSCPAATVGARVCRLQQGLVQQAVARGPSAFAWERTSVEEVRGAAGHGEEAEEEEGVPPEWLAHDMAALVGAVVCGALWQDDDSDEDDVHA</sequence>
<proteinExistence type="predicted"/>
<evidence type="ECO:0000313" key="2">
    <source>
        <dbReference type="Proteomes" id="UP000613740"/>
    </source>
</evidence>
<reference evidence="1" key="1">
    <citation type="journal article" date="2020" name="bioRxiv">
        <title>Comparative genomics of Chlamydomonas.</title>
        <authorList>
            <person name="Craig R.J."/>
            <person name="Hasan A.R."/>
            <person name="Ness R.W."/>
            <person name="Keightley P.D."/>
        </authorList>
    </citation>
    <scope>NUCLEOTIDE SEQUENCE</scope>
    <source>
        <strain evidence="1">CCAP 11/173</strain>
    </source>
</reference>
<organism evidence="1 2">
    <name type="scientific">Chlamydomonas schloesseri</name>
    <dbReference type="NCBI Taxonomy" id="2026947"/>
    <lineage>
        <taxon>Eukaryota</taxon>
        <taxon>Viridiplantae</taxon>
        <taxon>Chlorophyta</taxon>
        <taxon>core chlorophytes</taxon>
        <taxon>Chlorophyceae</taxon>
        <taxon>CS clade</taxon>
        <taxon>Chlamydomonadales</taxon>
        <taxon>Chlamydomonadaceae</taxon>
        <taxon>Chlamydomonas</taxon>
    </lineage>
</organism>
<gene>
    <name evidence="1" type="ORF">HYH02_002685</name>
</gene>
<keyword evidence="2" id="KW-1185">Reference proteome</keyword>
<accession>A0A835WR93</accession>
<dbReference type="OrthoDB" id="10626087at2759"/>
<dbReference type="Proteomes" id="UP000613740">
    <property type="component" value="Unassembled WGS sequence"/>
</dbReference>